<feature type="binding site" evidence="7">
    <location>
        <position position="418"/>
    </location>
    <ligand>
        <name>phosphoenolpyruvate</name>
        <dbReference type="ChEBI" id="CHEBI:58702"/>
    </ligand>
</feature>
<comment type="subcellular location">
    <subcellularLocation>
        <location evidence="7">Cytoplasm</location>
    </subcellularLocation>
</comment>
<comment type="caution">
    <text evidence="9">The sequence shown here is derived from an EMBL/GenBank/DDBJ whole genome shotgun (WGS) entry which is preliminary data.</text>
</comment>
<keyword evidence="4 7" id="KW-0808">Transferase</keyword>
<dbReference type="GO" id="GO:0005737">
    <property type="term" value="C:cytoplasm"/>
    <property type="evidence" value="ECO:0007669"/>
    <property type="project" value="UniProtKB-SubCell"/>
</dbReference>
<comment type="catalytic activity">
    <reaction evidence="6">
        <text>3-phosphoshikimate + phosphoenolpyruvate = 5-O-(1-carboxyvinyl)-3-phosphoshikimate + phosphate</text>
        <dbReference type="Rhea" id="RHEA:21256"/>
        <dbReference type="ChEBI" id="CHEBI:43474"/>
        <dbReference type="ChEBI" id="CHEBI:57701"/>
        <dbReference type="ChEBI" id="CHEBI:58702"/>
        <dbReference type="ChEBI" id="CHEBI:145989"/>
        <dbReference type="EC" id="2.5.1.19"/>
    </reaction>
    <physiologicalReaction direction="left-to-right" evidence="6">
        <dbReference type="Rhea" id="RHEA:21257"/>
    </physiologicalReaction>
</comment>
<dbReference type="CDD" id="cd01556">
    <property type="entry name" value="EPSP_synthase"/>
    <property type="match status" value="1"/>
</dbReference>
<dbReference type="PROSITE" id="PS00104">
    <property type="entry name" value="EPSP_SYNTHASE_1"/>
    <property type="match status" value="1"/>
</dbReference>
<dbReference type="Pfam" id="PF00275">
    <property type="entry name" value="EPSP_synthase"/>
    <property type="match status" value="1"/>
</dbReference>
<feature type="binding site" evidence="7">
    <location>
        <position position="175"/>
    </location>
    <ligand>
        <name>3-phosphoshikimate</name>
        <dbReference type="ChEBI" id="CHEBI:145989"/>
    </ligand>
</feature>
<evidence type="ECO:0000256" key="1">
    <source>
        <dbReference type="ARBA" id="ARBA00004811"/>
    </source>
</evidence>
<evidence type="ECO:0000256" key="6">
    <source>
        <dbReference type="ARBA" id="ARBA00044633"/>
    </source>
</evidence>
<dbReference type="InterPro" id="IPR006264">
    <property type="entry name" value="EPSP_synthase"/>
</dbReference>
<evidence type="ECO:0000256" key="2">
    <source>
        <dbReference type="ARBA" id="ARBA00009948"/>
    </source>
</evidence>
<dbReference type="NCBIfam" id="TIGR01356">
    <property type="entry name" value="aroA"/>
    <property type="match status" value="1"/>
</dbReference>
<feature type="binding site" evidence="7">
    <location>
        <position position="345"/>
    </location>
    <ligand>
        <name>3-phosphoshikimate</name>
        <dbReference type="ChEBI" id="CHEBI:145989"/>
    </ligand>
</feature>
<feature type="binding site" evidence="7">
    <location>
        <position position="128"/>
    </location>
    <ligand>
        <name>phosphoenolpyruvate</name>
        <dbReference type="ChEBI" id="CHEBI:58702"/>
    </ligand>
</feature>
<dbReference type="GO" id="GO:0008652">
    <property type="term" value="P:amino acid biosynthetic process"/>
    <property type="evidence" value="ECO:0007669"/>
    <property type="project" value="UniProtKB-KW"/>
</dbReference>
<feature type="binding site" evidence="7">
    <location>
        <position position="176"/>
    </location>
    <ligand>
        <name>phosphoenolpyruvate</name>
        <dbReference type="ChEBI" id="CHEBI:58702"/>
    </ligand>
</feature>
<feature type="domain" description="Enolpyruvate transferase" evidence="8">
    <location>
        <begin position="10"/>
        <end position="425"/>
    </location>
</feature>
<feature type="binding site" evidence="7">
    <location>
        <position position="22"/>
    </location>
    <ligand>
        <name>3-phosphoshikimate</name>
        <dbReference type="ChEBI" id="CHEBI:145989"/>
    </ligand>
</feature>
<feature type="binding site" evidence="7">
    <location>
        <position position="176"/>
    </location>
    <ligand>
        <name>3-phosphoshikimate</name>
        <dbReference type="ChEBI" id="CHEBI:145989"/>
    </ligand>
</feature>
<feature type="binding site" evidence="7">
    <location>
        <position position="23"/>
    </location>
    <ligand>
        <name>3-phosphoshikimate</name>
        <dbReference type="ChEBI" id="CHEBI:145989"/>
    </ligand>
</feature>
<keyword evidence="7" id="KW-0963">Cytoplasm</keyword>
<evidence type="ECO:0000259" key="8">
    <source>
        <dbReference type="Pfam" id="PF00275"/>
    </source>
</evidence>
<keyword evidence="3 7" id="KW-0028">Amino-acid biosynthesis</keyword>
<dbReference type="EC" id="2.5.1.19" evidence="7"/>
<dbReference type="EMBL" id="JADINH010000055">
    <property type="protein sequence ID" value="MBO8415308.1"/>
    <property type="molecule type" value="Genomic_DNA"/>
</dbReference>
<evidence type="ECO:0000256" key="7">
    <source>
        <dbReference type="HAMAP-Rule" id="MF_00210"/>
    </source>
</evidence>
<feature type="binding site" evidence="7">
    <location>
        <position position="100"/>
    </location>
    <ligand>
        <name>phosphoenolpyruvate</name>
        <dbReference type="ChEBI" id="CHEBI:58702"/>
    </ligand>
</feature>
<dbReference type="PIRSF" id="PIRSF000505">
    <property type="entry name" value="EPSPS"/>
    <property type="match status" value="1"/>
</dbReference>
<evidence type="ECO:0000313" key="9">
    <source>
        <dbReference type="EMBL" id="MBO8415308.1"/>
    </source>
</evidence>
<dbReference type="Gene3D" id="3.65.10.10">
    <property type="entry name" value="Enolpyruvate transferase domain"/>
    <property type="match status" value="2"/>
</dbReference>
<feature type="binding site" evidence="7">
    <location>
        <position position="201"/>
    </location>
    <ligand>
        <name>3-phosphoshikimate</name>
        <dbReference type="ChEBI" id="CHEBI:145989"/>
    </ligand>
</feature>
<feature type="binding site" evidence="7">
    <location>
        <position position="22"/>
    </location>
    <ligand>
        <name>phosphoenolpyruvate</name>
        <dbReference type="ChEBI" id="CHEBI:58702"/>
    </ligand>
</feature>
<feature type="active site" description="Proton acceptor" evidence="7">
    <location>
        <position position="318"/>
    </location>
</feature>
<dbReference type="InterPro" id="IPR036968">
    <property type="entry name" value="Enolpyruvate_Tfrase_sf"/>
</dbReference>
<sequence length="432" mass="45465">MQKLKLEKLTTAQGSVTLPGSKSLTNRALLLAALSSGTTTLSGVLRSDDTARMLEALQALGVTLKVQGDTVSVQGMAGGFKPAAAQSEGKPLELFLGNAGTAMRPLCAALAFSEGSFVLTGEPRMLQRPIGPLAEALKSLGCDIEYLNNDGYPPLAIKGSVPSAHEVSISGATSSQFITALLMAAPLAGGLKLKVEGELISKPYAAMTVRLMQRFGAEVKREGWRSFAVGSKGYVSPGSFVVEGDASAATYFLAAGAVAGSVTVKGLGRDSVQGDAHFADVLAKMGAQVQWGDNEVTCSKPVSGRLHGIEIDMNDMPDAAMTLVPLALYTDSPVVVTNIASWRVKETDRILAMATEMRKLGVKVESGADYIAVDASVREDGMELPCFDTYNDHRMAMAMSLAAFDRAVEINDPDCTSKTFPGYFAQFAKICS</sequence>
<protein>
    <recommendedName>
        <fullName evidence="7">3-phosphoshikimate 1-carboxyvinyltransferase</fullName>
        <ecNumber evidence="7">2.5.1.19</ecNumber>
    </recommendedName>
    <alternativeName>
        <fullName evidence="7">5-enolpyruvylshikimate-3-phosphate synthase</fullName>
        <shortName evidence="7">EPSP synthase</shortName>
        <shortName evidence="7">EPSPS</shortName>
    </alternativeName>
</protein>
<dbReference type="PROSITE" id="PS00885">
    <property type="entry name" value="EPSP_SYNTHASE_2"/>
    <property type="match status" value="1"/>
</dbReference>
<feature type="binding site" evidence="7">
    <location>
        <position position="349"/>
    </location>
    <ligand>
        <name>phosphoenolpyruvate</name>
        <dbReference type="ChEBI" id="CHEBI:58702"/>
    </ligand>
</feature>
<dbReference type="SUPFAM" id="SSF55205">
    <property type="entry name" value="EPT/RTPC-like"/>
    <property type="match status" value="1"/>
</dbReference>
<evidence type="ECO:0000256" key="3">
    <source>
        <dbReference type="ARBA" id="ARBA00022605"/>
    </source>
</evidence>
<dbReference type="HAMAP" id="MF_00210">
    <property type="entry name" value="EPSP_synth"/>
    <property type="match status" value="1"/>
</dbReference>
<comment type="caution">
    <text evidence="7">Lacks conserved residue(s) required for the propagation of feature annotation.</text>
</comment>
<accession>A0A9D9DBJ1</accession>
<feature type="binding site" evidence="7">
    <location>
        <position position="27"/>
    </location>
    <ligand>
        <name>3-phosphoshikimate</name>
        <dbReference type="ChEBI" id="CHEBI:145989"/>
    </ligand>
</feature>
<reference evidence="9" key="1">
    <citation type="submission" date="2020-10" db="EMBL/GenBank/DDBJ databases">
        <authorList>
            <person name="Gilroy R."/>
        </authorList>
    </citation>
    <scope>NUCLEOTIDE SEQUENCE</scope>
    <source>
        <strain evidence="9">17213</strain>
    </source>
</reference>
<proteinExistence type="inferred from homology"/>
<evidence type="ECO:0000313" key="10">
    <source>
        <dbReference type="Proteomes" id="UP000823631"/>
    </source>
</evidence>
<dbReference type="GO" id="GO:0009423">
    <property type="term" value="P:chorismate biosynthetic process"/>
    <property type="evidence" value="ECO:0007669"/>
    <property type="project" value="UniProtKB-UniRule"/>
</dbReference>
<gene>
    <name evidence="7 9" type="primary">aroA</name>
    <name evidence="9" type="ORF">IAB19_02880</name>
</gene>
<comment type="similarity">
    <text evidence="2 7">Belongs to the EPSP synthase family.</text>
</comment>
<keyword evidence="5 7" id="KW-0057">Aromatic amino acid biosynthesis</keyword>
<comment type="pathway">
    <text evidence="1 7">Metabolic intermediate biosynthesis; chorismate biosynthesis; chorismate from D-erythrose 4-phosphate and phosphoenolpyruvate: step 6/7.</text>
</comment>
<dbReference type="GO" id="GO:0009073">
    <property type="term" value="P:aromatic amino acid family biosynthetic process"/>
    <property type="evidence" value="ECO:0007669"/>
    <property type="project" value="UniProtKB-KW"/>
</dbReference>
<feature type="binding site" evidence="7">
    <location>
        <position position="318"/>
    </location>
    <ligand>
        <name>3-phosphoshikimate</name>
        <dbReference type="ChEBI" id="CHEBI:145989"/>
    </ligand>
</feature>
<dbReference type="GO" id="GO:0003866">
    <property type="term" value="F:3-phosphoshikimate 1-carboxyvinyltransferase activity"/>
    <property type="evidence" value="ECO:0007669"/>
    <property type="project" value="UniProtKB-UniRule"/>
</dbReference>
<evidence type="ECO:0000256" key="5">
    <source>
        <dbReference type="ARBA" id="ARBA00023141"/>
    </source>
</evidence>
<dbReference type="InterPro" id="IPR001986">
    <property type="entry name" value="Enolpyruvate_Tfrase_dom"/>
</dbReference>
<comment type="subunit">
    <text evidence="7">Monomer.</text>
</comment>
<dbReference type="PANTHER" id="PTHR21090">
    <property type="entry name" value="AROM/DEHYDROQUINATE SYNTHASE"/>
    <property type="match status" value="1"/>
</dbReference>
<organism evidence="9 10">
    <name type="scientific">Candidatus Avisuccinivibrio stercorigallinarum</name>
    <dbReference type="NCBI Taxonomy" id="2840704"/>
    <lineage>
        <taxon>Bacteria</taxon>
        <taxon>Pseudomonadati</taxon>
        <taxon>Pseudomonadota</taxon>
        <taxon>Gammaproteobacteria</taxon>
        <taxon>Aeromonadales</taxon>
        <taxon>Succinivibrionaceae</taxon>
        <taxon>Succinivibrionaceae incertae sedis</taxon>
        <taxon>Candidatus Avisuccinivibrio</taxon>
    </lineage>
</organism>
<dbReference type="InterPro" id="IPR023193">
    <property type="entry name" value="EPSP_synthase_CS"/>
</dbReference>
<dbReference type="PANTHER" id="PTHR21090:SF5">
    <property type="entry name" value="PENTAFUNCTIONAL AROM POLYPEPTIDE"/>
    <property type="match status" value="1"/>
</dbReference>
<dbReference type="AlphaFoldDB" id="A0A9D9DBJ1"/>
<evidence type="ECO:0000256" key="4">
    <source>
        <dbReference type="ARBA" id="ARBA00022679"/>
    </source>
</evidence>
<dbReference type="InterPro" id="IPR013792">
    <property type="entry name" value="RNA3'P_cycl/enolpyr_Trfase_a/b"/>
</dbReference>
<feature type="binding site" evidence="7">
    <location>
        <position position="394"/>
    </location>
    <ligand>
        <name>phosphoenolpyruvate</name>
        <dbReference type="ChEBI" id="CHEBI:58702"/>
    </ligand>
</feature>
<dbReference type="Proteomes" id="UP000823631">
    <property type="component" value="Unassembled WGS sequence"/>
</dbReference>
<name>A0A9D9DBJ1_9GAMM</name>
<comment type="function">
    <text evidence="7">Catalyzes the transfer of the enolpyruvyl moiety of phosphoenolpyruvate (PEP) to the 5-hydroxyl of shikimate-3-phosphate (S3P) to produce enolpyruvyl shikimate-3-phosphate and inorganic phosphate.</text>
</comment>
<feature type="binding site" evidence="7">
    <location>
        <position position="174"/>
    </location>
    <ligand>
        <name>3-phosphoshikimate</name>
        <dbReference type="ChEBI" id="CHEBI:145989"/>
    </ligand>
</feature>
<reference evidence="9" key="2">
    <citation type="journal article" date="2021" name="PeerJ">
        <title>Extensive microbial diversity within the chicken gut microbiome revealed by metagenomics and culture.</title>
        <authorList>
            <person name="Gilroy R."/>
            <person name="Ravi A."/>
            <person name="Getino M."/>
            <person name="Pursley I."/>
            <person name="Horton D.L."/>
            <person name="Alikhan N.F."/>
            <person name="Baker D."/>
            <person name="Gharbi K."/>
            <person name="Hall N."/>
            <person name="Watson M."/>
            <person name="Adriaenssens E.M."/>
            <person name="Foster-Nyarko E."/>
            <person name="Jarju S."/>
            <person name="Secka A."/>
            <person name="Antonio M."/>
            <person name="Oren A."/>
            <person name="Chaudhuri R.R."/>
            <person name="La Ragione R."/>
            <person name="Hildebrand F."/>
            <person name="Pallen M.J."/>
        </authorList>
    </citation>
    <scope>NUCLEOTIDE SEQUENCE</scope>
    <source>
        <strain evidence="9">17213</strain>
    </source>
</reference>